<keyword evidence="3 12" id="KW-0235">DNA replication</keyword>
<dbReference type="NCBIfam" id="TIGR00498">
    <property type="entry name" value="lexA"/>
    <property type="match status" value="1"/>
</dbReference>
<evidence type="ECO:0000256" key="8">
    <source>
        <dbReference type="ARBA" id="ARBA00023125"/>
    </source>
</evidence>
<dbReference type="HAMAP" id="MF_00015">
    <property type="entry name" value="LexA"/>
    <property type="match status" value="1"/>
</dbReference>
<reference evidence="16 17" key="1">
    <citation type="submission" date="2020-02" db="EMBL/GenBank/DDBJ databases">
        <title>Genome sequences of Thiorhodococcus mannitoliphagus and Thiorhodococcus minor, purple sulfur photosynthetic bacteria in the gammaproteobacterial family, Chromatiaceae.</title>
        <authorList>
            <person name="Aviles F.A."/>
            <person name="Meyer T.E."/>
            <person name="Kyndt J.A."/>
        </authorList>
    </citation>
    <scope>NUCLEOTIDE SEQUENCE [LARGE SCALE GENOMIC DNA]</scope>
    <source>
        <strain evidence="16 17">DSM 11518</strain>
    </source>
</reference>
<evidence type="ECO:0000256" key="6">
    <source>
        <dbReference type="ARBA" id="ARBA00022813"/>
    </source>
</evidence>
<keyword evidence="6 12" id="KW-0068">Autocatalytic cleavage</keyword>
<dbReference type="InterPro" id="IPR050077">
    <property type="entry name" value="LexA_repressor"/>
</dbReference>
<keyword evidence="10 12" id="KW-0234">DNA repair</keyword>
<organism evidence="16 17">
    <name type="scientific">Thiorhodococcus minor</name>
    <dbReference type="NCBI Taxonomy" id="57489"/>
    <lineage>
        <taxon>Bacteria</taxon>
        <taxon>Pseudomonadati</taxon>
        <taxon>Pseudomonadota</taxon>
        <taxon>Gammaproteobacteria</taxon>
        <taxon>Chromatiales</taxon>
        <taxon>Chromatiaceae</taxon>
        <taxon>Thiorhodococcus</taxon>
    </lineage>
</organism>
<evidence type="ECO:0000313" key="17">
    <source>
        <dbReference type="Proteomes" id="UP000483379"/>
    </source>
</evidence>
<evidence type="ECO:0000256" key="10">
    <source>
        <dbReference type="ARBA" id="ARBA00023204"/>
    </source>
</evidence>
<feature type="active site" description="For autocatalytic cleavage activity" evidence="12">
    <location>
        <position position="157"/>
    </location>
</feature>
<dbReference type="CDD" id="cd06529">
    <property type="entry name" value="S24_LexA-like"/>
    <property type="match status" value="1"/>
</dbReference>
<accession>A0A6M0K4N9</accession>
<dbReference type="Pfam" id="PF01726">
    <property type="entry name" value="LexA_DNA_bind"/>
    <property type="match status" value="1"/>
</dbReference>
<evidence type="ECO:0000256" key="5">
    <source>
        <dbReference type="ARBA" id="ARBA00022801"/>
    </source>
</evidence>
<dbReference type="PANTHER" id="PTHR33516:SF2">
    <property type="entry name" value="LEXA REPRESSOR-RELATED"/>
    <property type="match status" value="1"/>
</dbReference>
<dbReference type="PRINTS" id="PR00726">
    <property type="entry name" value="LEXASERPTASE"/>
</dbReference>
<dbReference type="InterPro" id="IPR036388">
    <property type="entry name" value="WH-like_DNA-bd_sf"/>
</dbReference>
<feature type="domain" description="LexA repressor DNA-binding" evidence="15">
    <location>
        <begin position="2"/>
        <end position="61"/>
    </location>
</feature>
<feature type="active site" description="For autocatalytic cleavage activity" evidence="12">
    <location>
        <position position="119"/>
    </location>
</feature>
<keyword evidence="7 12" id="KW-0805">Transcription regulation</keyword>
<dbReference type="GO" id="GO:0006508">
    <property type="term" value="P:proteolysis"/>
    <property type="evidence" value="ECO:0007669"/>
    <property type="project" value="InterPro"/>
</dbReference>
<dbReference type="PANTHER" id="PTHR33516">
    <property type="entry name" value="LEXA REPRESSOR"/>
    <property type="match status" value="1"/>
</dbReference>
<dbReference type="Gene3D" id="2.10.109.10">
    <property type="entry name" value="Umud Fragment, subunit A"/>
    <property type="match status" value="1"/>
</dbReference>
<keyword evidence="11 12" id="KW-0742">SOS response</keyword>
<dbReference type="InterPro" id="IPR036390">
    <property type="entry name" value="WH_DNA-bd_sf"/>
</dbReference>
<gene>
    <name evidence="12 16" type="primary">lexA</name>
    <name evidence="16" type="ORF">G3446_23240</name>
</gene>
<keyword evidence="5 12" id="KW-0378">Hydrolase</keyword>
<evidence type="ECO:0000259" key="15">
    <source>
        <dbReference type="Pfam" id="PF01726"/>
    </source>
</evidence>
<keyword evidence="9 12" id="KW-0804">Transcription</keyword>
<feature type="DNA-binding region" description="H-T-H motif" evidence="12">
    <location>
        <begin position="27"/>
        <end position="47"/>
    </location>
</feature>
<dbReference type="AlphaFoldDB" id="A0A6M0K4N9"/>
<dbReference type="SUPFAM" id="SSF51306">
    <property type="entry name" value="LexA/Signal peptidase"/>
    <property type="match status" value="1"/>
</dbReference>
<comment type="caution">
    <text evidence="16">The sequence shown here is derived from an EMBL/GenBank/DDBJ whole genome shotgun (WGS) entry which is preliminary data.</text>
</comment>
<protein>
    <recommendedName>
        <fullName evidence="12">LexA repressor</fullName>
        <ecNumber evidence="12">3.4.21.88</ecNumber>
    </recommendedName>
</protein>
<dbReference type="InterPro" id="IPR015927">
    <property type="entry name" value="Peptidase_S24_S26A/B/C"/>
</dbReference>
<dbReference type="GO" id="GO:0045892">
    <property type="term" value="P:negative regulation of DNA-templated transcription"/>
    <property type="evidence" value="ECO:0007669"/>
    <property type="project" value="UniProtKB-UniRule"/>
</dbReference>
<evidence type="ECO:0000256" key="3">
    <source>
        <dbReference type="ARBA" id="ARBA00022705"/>
    </source>
</evidence>
<dbReference type="EC" id="3.4.21.88" evidence="12"/>
<dbReference type="RefSeq" id="WP_164455781.1">
    <property type="nucleotide sequence ID" value="NZ_JAAIJQ010000108.1"/>
</dbReference>
<keyword evidence="2 12" id="KW-0678">Repressor</keyword>
<evidence type="ECO:0000256" key="12">
    <source>
        <dbReference type="HAMAP-Rule" id="MF_00015"/>
    </source>
</evidence>
<evidence type="ECO:0000256" key="13">
    <source>
        <dbReference type="RuleBase" id="RU003991"/>
    </source>
</evidence>
<evidence type="ECO:0000256" key="2">
    <source>
        <dbReference type="ARBA" id="ARBA00022491"/>
    </source>
</evidence>
<dbReference type="GO" id="GO:0003677">
    <property type="term" value="F:DNA binding"/>
    <property type="evidence" value="ECO:0007669"/>
    <property type="project" value="UniProtKB-UniRule"/>
</dbReference>
<dbReference type="InterPro" id="IPR039418">
    <property type="entry name" value="LexA-like"/>
</dbReference>
<dbReference type="GO" id="GO:0006281">
    <property type="term" value="P:DNA repair"/>
    <property type="evidence" value="ECO:0007669"/>
    <property type="project" value="UniProtKB-UniRule"/>
</dbReference>
<evidence type="ECO:0000256" key="4">
    <source>
        <dbReference type="ARBA" id="ARBA00022763"/>
    </source>
</evidence>
<evidence type="ECO:0000256" key="7">
    <source>
        <dbReference type="ARBA" id="ARBA00023015"/>
    </source>
</evidence>
<dbReference type="SUPFAM" id="SSF46785">
    <property type="entry name" value="Winged helix' DNA-binding domain"/>
    <property type="match status" value="1"/>
</dbReference>
<dbReference type="InterPro" id="IPR006200">
    <property type="entry name" value="LexA"/>
</dbReference>
<dbReference type="Gene3D" id="1.10.10.10">
    <property type="entry name" value="Winged helix-like DNA-binding domain superfamily/Winged helix DNA-binding domain"/>
    <property type="match status" value="1"/>
</dbReference>
<evidence type="ECO:0000313" key="16">
    <source>
        <dbReference type="EMBL" id="NEV64748.1"/>
    </source>
</evidence>
<dbReference type="GO" id="GO:0009432">
    <property type="term" value="P:SOS response"/>
    <property type="evidence" value="ECO:0007669"/>
    <property type="project" value="UniProtKB-UniRule"/>
</dbReference>
<evidence type="ECO:0000256" key="9">
    <source>
        <dbReference type="ARBA" id="ARBA00023163"/>
    </source>
</evidence>
<comment type="similarity">
    <text evidence="1 12 13">Belongs to the peptidase S24 family.</text>
</comment>
<dbReference type="EMBL" id="JAAIJQ010000108">
    <property type="protein sequence ID" value="NEV64748.1"/>
    <property type="molecule type" value="Genomic_DNA"/>
</dbReference>
<keyword evidence="17" id="KW-1185">Reference proteome</keyword>
<feature type="domain" description="Peptidase S24/S26A/S26B/S26C" evidence="14">
    <location>
        <begin position="78"/>
        <end position="192"/>
    </location>
</feature>
<dbReference type="InterPro" id="IPR006199">
    <property type="entry name" value="LexA_DNA-bd_dom"/>
</dbReference>
<comment type="subunit">
    <text evidence="12">Homodimer.</text>
</comment>
<keyword evidence="8 12" id="KW-0238">DNA-binding</keyword>
<keyword evidence="4 12" id="KW-0227">DNA damage</keyword>
<dbReference type="GO" id="GO:0006260">
    <property type="term" value="P:DNA replication"/>
    <property type="evidence" value="ECO:0007669"/>
    <property type="project" value="UniProtKB-UniRule"/>
</dbReference>
<feature type="site" description="Cleavage; by autolysis" evidence="12">
    <location>
        <begin position="85"/>
        <end position="86"/>
    </location>
</feature>
<comment type="catalytic activity">
    <reaction evidence="12">
        <text>Hydrolysis of Ala-|-Gly bond in repressor LexA.</text>
        <dbReference type="EC" id="3.4.21.88"/>
    </reaction>
</comment>
<sequence>MPLTRRQHQILEFLKDNAEHFEQAPTLDELCACLGLRSRGSLHKHIRALIAEGYVEHMNGRRSGVRLTPGLGSADALPFLGRIAAGRQVAAVPQSETIQVPAHLRGHLDCFVLQVAGDSMCEAGILDGDYAVIEHRRTAHNGEIVVALVRGEETTLKKIHQQPDRVMLIPANRGMEPLVFAPAEVEIQGVLVGLMRSYG</sequence>
<dbReference type="InterPro" id="IPR006197">
    <property type="entry name" value="Peptidase_S24_LexA"/>
</dbReference>
<dbReference type="InterPro" id="IPR036286">
    <property type="entry name" value="LexA/Signal_pep-like_sf"/>
</dbReference>
<evidence type="ECO:0000256" key="11">
    <source>
        <dbReference type="ARBA" id="ARBA00023236"/>
    </source>
</evidence>
<comment type="function">
    <text evidence="12">Represses a number of genes involved in the response to DNA damage (SOS response), including recA and lexA. In the presence of single-stranded DNA, RecA interacts with LexA causing an autocatalytic cleavage which disrupts the DNA-binding part of LexA, leading to derepression of the SOS regulon and eventually DNA repair.</text>
</comment>
<evidence type="ECO:0000256" key="1">
    <source>
        <dbReference type="ARBA" id="ARBA00007484"/>
    </source>
</evidence>
<dbReference type="GO" id="GO:0004252">
    <property type="term" value="F:serine-type endopeptidase activity"/>
    <property type="evidence" value="ECO:0007669"/>
    <property type="project" value="UniProtKB-UniRule"/>
</dbReference>
<proteinExistence type="inferred from homology"/>
<dbReference type="Pfam" id="PF00717">
    <property type="entry name" value="Peptidase_S24"/>
    <property type="match status" value="1"/>
</dbReference>
<evidence type="ECO:0000259" key="14">
    <source>
        <dbReference type="Pfam" id="PF00717"/>
    </source>
</evidence>
<name>A0A6M0K4N9_9GAMM</name>
<dbReference type="Proteomes" id="UP000483379">
    <property type="component" value="Unassembled WGS sequence"/>
</dbReference>